<gene>
    <name evidence="1" type="ORF">QFC22_002160</name>
</gene>
<name>A0ACC2XE47_9TREE</name>
<evidence type="ECO:0000313" key="2">
    <source>
        <dbReference type="Proteomes" id="UP001243375"/>
    </source>
</evidence>
<organism evidence="1 2">
    <name type="scientific">Naganishia vaughanmartiniae</name>
    <dbReference type="NCBI Taxonomy" id="1424756"/>
    <lineage>
        <taxon>Eukaryota</taxon>
        <taxon>Fungi</taxon>
        <taxon>Dikarya</taxon>
        <taxon>Basidiomycota</taxon>
        <taxon>Agaricomycotina</taxon>
        <taxon>Tremellomycetes</taxon>
        <taxon>Filobasidiales</taxon>
        <taxon>Filobasidiaceae</taxon>
        <taxon>Naganishia</taxon>
    </lineage>
</organism>
<accession>A0ACC2XE47</accession>
<reference evidence="1" key="1">
    <citation type="submission" date="2023-04" db="EMBL/GenBank/DDBJ databases">
        <title>Draft Genome sequencing of Naganishia species isolated from polar environments using Oxford Nanopore Technology.</title>
        <authorList>
            <person name="Leo P."/>
            <person name="Venkateswaran K."/>
        </authorList>
    </citation>
    <scope>NUCLEOTIDE SEQUENCE</scope>
    <source>
        <strain evidence="1">MNA-CCFEE 5425</strain>
    </source>
</reference>
<comment type="caution">
    <text evidence="1">The sequence shown here is derived from an EMBL/GenBank/DDBJ whole genome shotgun (WGS) entry which is preliminary data.</text>
</comment>
<sequence length="467" mass="52061">MLASLLHTNREADEPLTAENGDGSASDSDDSVPKPPKFRQLTLNKQWQPTTAPASRPAPSRRHATLVITPVSLAKQWQDELDRMSVKGSLKSVLWYGNERPDLSALLDNMEPESRTDVVITSYGTLVSEHAKWLTRQGVRSQLKSLFDMPFMAQDPKAIDVVQYILEQCLLRREKNMKDKDGKPIVDLPLKTVSVPKYAGRSKKTLEFSRSERKIYDAIYDRSRRKFIQLDQEGSIKNSYTSILAMLMRLRQAVDHPLLVMNKVSTGGEKSKDDILDMMGQDDEANIREMIVKFARGKDIDGDGSESPTKNNNDTVALASSQSTPECRDCITTFIEKQEDSGKVPACPACGKTPLKASMLREVSNNKNAFSKTQPALKKVDFQTSTKLQALIRRLKAIEIQDPRYKALVFSQVEKHKTALVNASLAGTESSKEGGAMADLKAIFGLNKKDESESDEEEEVGEKVSYA</sequence>
<proteinExistence type="predicted"/>
<dbReference type="Proteomes" id="UP001243375">
    <property type="component" value="Unassembled WGS sequence"/>
</dbReference>
<keyword evidence="2" id="KW-1185">Reference proteome</keyword>
<protein>
    <submittedName>
        <fullName evidence="1">Uncharacterized protein</fullName>
    </submittedName>
</protein>
<evidence type="ECO:0000313" key="1">
    <source>
        <dbReference type="EMBL" id="KAJ9121542.1"/>
    </source>
</evidence>
<dbReference type="EMBL" id="JASBWU010000005">
    <property type="protein sequence ID" value="KAJ9121542.1"/>
    <property type="molecule type" value="Genomic_DNA"/>
</dbReference>